<accession>A0A699ZH69</accession>
<comment type="caution">
    <text evidence="2">The sequence shown here is derived from an EMBL/GenBank/DDBJ whole genome shotgun (WGS) entry which is preliminary data.</text>
</comment>
<feature type="transmembrane region" description="Helical" evidence="1">
    <location>
        <begin position="33"/>
        <end position="52"/>
    </location>
</feature>
<keyword evidence="1" id="KW-0812">Transmembrane</keyword>
<dbReference type="Proteomes" id="UP000485058">
    <property type="component" value="Unassembled WGS sequence"/>
</dbReference>
<organism evidence="2 3">
    <name type="scientific">Haematococcus lacustris</name>
    <name type="common">Green alga</name>
    <name type="synonym">Haematococcus pluvialis</name>
    <dbReference type="NCBI Taxonomy" id="44745"/>
    <lineage>
        <taxon>Eukaryota</taxon>
        <taxon>Viridiplantae</taxon>
        <taxon>Chlorophyta</taxon>
        <taxon>core chlorophytes</taxon>
        <taxon>Chlorophyceae</taxon>
        <taxon>CS clade</taxon>
        <taxon>Chlamydomonadales</taxon>
        <taxon>Haematococcaceae</taxon>
        <taxon>Haematococcus</taxon>
    </lineage>
</organism>
<evidence type="ECO:0000256" key="1">
    <source>
        <dbReference type="SAM" id="Phobius"/>
    </source>
</evidence>
<proteinExistence type="predicted"/>
<keyword evidence="1" id="KW-1133">Transmembrane helix</keyword>
<reference evidence="2 3" key="1">
    <citation type="submission" date="2020-02" db="EMBL/GenBank/DDBJ databases">
        <title>Draft genome sequence of Haematococcus lacustris strain NIES-144.</title>
        <authorList>
            <person name="Morimoto D."/>
            <person name="Nakagawa S."/>
            <person name="Yoshida T."/>
            <person name="Sawayama S."/>
        </authorList>
    </citation>
    <scope>NUCLEOTIDE SEQUENCE [LARGE SCALE GENOMIC DNA]</scope>
    <source>
        <strain evidence="2 3">NIES-144</strain>
    </source>
</reference>
<gene>
    <name evidence="2" type="ORF">HaLaN_18570</name>
</gene>
<name>A0A699ZH69_HAELA</name>
<dbReference type="AlphaFoldDB" id="A0A699ZH69"/>
<sequence>MIARSRIKKPHMVLEDEFSLHYSRTTRDHSDGLGGLCCLLSLGALTNMMGLLGCSTTFMCDRDEDQVKLRWLRPVSYMTCE</sequence>
<dbReference type="EMBL" id="BLLF01001801">
    <property type="protein sequence ID" value="GFH21295.1"/>
    <property type="molecule type" value="Genomic_DNA"/>
</dbReference>
<protein>
    <submittedName>
        <fullName evidence="2">Uncharacterized protein</fullName>
    </submittedName>
</protein>
<evidence type="ECO:0000313" key="2">
    <source>
        <dbReference type="EMBL" id="GFH21295.1"/>
    </source>
</evidence>
<keyword evidence="3" id="KW-1185">Reference proteome</keyword>
<evidence type="ECO:0000313" key="3">
    <source>
        <dbReference type="Proteomes" id="UP000485058"/>
    </source>
</evidence>
<feature type="non-terminal residue" evidence="2">
    <location>
        <position position="1"/>
    </location>
</feature>
<keyword evidence="1" id="KW-0472">Membrane</keyword>